<dbReference type="InterPro" id="IPR013519">
    <property type="entry name" value="Int_alpha_beta-p"/>
</dbReference>
<dbReference type="Gene3D" id="2.130.10.130">
    <property type="entry name" value="Integrin alpha, N-terminal"/>
    <property type="match status" value="3"/>
</dbReference>
<gene>
    <name evidence="6" type="ORF">GCM10011613_10530</name>
</gene>
<protein>
    <recommendedName>
        <fullName evidence="8">Integrin</fullName>
    </recommendedName>
</protein>
<dbReference type="Proteomes" id="UP000619761">
    <property type="component" value="Unassembled WGS sequence"/>
</dbReference>
<keyword evidence="7" id="KW-1185">Reference proteome</keyword>
<evidence type="ECO:0000256" key="4">
    <source>
        <dbReference type="SAM" id="MobiDB-lite"/>
    </source>
</evidence>
<dbReference type="SUPFAM" id="SSF75011">
    <property type="entry name" value="3-carboxy-cis,cis-mucoante lactonizing enzyme"/>
    <property type="match status" value="1"/>
</dbReference>
<dbReference type="SMART" id="SM00191">
    <property type="entry name" value="Int_alpha"/>
    <property type="match status" value="5"/>
</dbReference>
<feature type="region of interest" description="Disordered" evidence="4">
    <location>
        <begin position="32"/>
        <end position="67"/>
    </location>
</feature>
<evidence type="ECO:0000256" key="5">
    <source>
        <dbReference type="SAM" id="SignalP"/>
    </source>
</evidence>
<feature type="compositionally biased region" description="Low complexity" evidence="4">
    <location>
        <begin position="38"/>
        <end position="55"/>
    </location>
</feature>
<evidence type="ECO:0000256" key="3">
    <source>
        <dbReference type="ARBA" id="ARBA00023180"/>
    </source>
</evidence>
<dbReference type="EMBL" id="BMYZ01000001">
    <property type="protein sequence ID" value="GGY68216.1"/>
    <property type="molecule type" value="Genomic_DNA"/>
</dbReference>
<dbReference type="InterPro" id="IPR028994">
    <property type="entry name" value="Integrin_alpha_N"/>
</dbReference>
<evidence type="ECO:0000313" key="7">
    <source>
        <dbReference type="Proteomes" id="UP000619761"/>
    </source>
</evidence>
<dbReference type="RefSeq" id="WP_189416506.1">
    <property type="nucleotide sequence ID" value="NZ_BMYZ01000001.1"/>
</dbReference>
<proteinExistence type="predicted"/>
<feature type="signal peptide" evidence="5">
    <location>
        <begin position="1"/>
        <end position="28"/>
    </location>
</feature>
<sequence>MNIVRIPRLLKYSTLLLTVLGSSLLLTACGGGSNDNKSTSSSSSSSSSSHTFSSTPVTPPGSGTWPDVKVSASGTKTLKFDWTAVSGATYYKLLKKADSNAAFVQVGSDFTTNSVTDPVSVHLTDWVNSRYKVQACNNAGCQDSNAIIVDSAMVSAISYLKASNTDANDWFGWSVVISGDGKTMAVGAPAESSNAKGVNGDQTSNASPTAGAVYVFAKVNGNWQQEAYLKASNTEQPGDGFTANIPNPNARFGYQVALSTDGNTLAVSAINEDSVSIGVNCDPHNDTYLSSAAANSSSSQSYVTRTTNTDIGAVYVFKRVGVQWTQQAYIKPLLGYYFGNSNMAFGYSLALSGDGKTLAVGTAAENTYGSGIVTPSGDSNSSTAFKCIDFSSSSSTSSSSSSSSTSSSSSSSSNSSSSSSEAGGPNSGAVYIYKLKDDGAWVEEAYVKAADAGKDDLFGAAITLSNDGNSLAVGAPGEDSKDSSANDDIITIDTQIGLLNNGGVYVFAREASKWQQTVKIKPSYNQWNQGFGAAVSISGDGKTLAVGTPGDAVKNAGINPDVGTYDPKDTAAYDSGAVYIFTKSDATWTQQTYIKASTVIPGNQFGDRVSLSANGNILAVGTWLDSSQATGINGDQLDTAATNAGAAYVFTRTGTTWAQKSYVKSPNTGAQDRFARSLDLDDLGESLLIGAYRESSNAVGINGDKANNSAGAAGAVYVY</sequence>
<dbReference type="PANTHER" id="PTHR36220">
    <property type="entry name" value="UNNAMED PRODUCT"/>
    <property type="match status" value="1"/>
</dbReference>
<evidence type="ECO:0000313" key="6">
    <source>
        <dbReference type="EMBL" id="GGY68216.1"/>
    </source>
</evidence>
<keyword evidence="2" id="KW-0677">Repeat</keyword>
<evidence type="ECO:0000256" key="1">
    <source>
        <dbReference type="ARBA" id="ARBA00022729"/>
    </source>
</evidence>
<feature type="region of interest" description="Disordered" evidence="4">
    <location>
        <begin position="392"/>
        <end position="424"/>
    </location>
</feature>
<accession>A0ABQ3AV09</accession>
<feature type="chain" id="PRO_5047045471" description="Integrin" evidence="5">
    <location>
        <begin position="29"/>
        <end position="719"/>
    </location>
</feature>
<organism evidence="6 7">
    <name type="scientific">Cellvibrio zantedeschiae</name>
    <dbReference type="NCBI Taxonomy" id="1237077"/>
    <lineage>
        <taxon>Bacteria</taxon>
        <taxon>Pseudomonadati</taxon>
        <taxon>Pseudomonadota</taxon>
        <taxon>Gammaproteobacteria</taxon>
        <taxon>Cellvibrionales</taxon>
        <taxon>Cellvibrionaceae</taxon>
        <taxon>Cellvibrio</taxon>
    </lineage>
</organism>
<evidence type="ECO:0008006" key="8">
    <source>
        <dbReference type="Google" id="ProtNLM"/>
    </source>
</evidence>
<reference evidence="7" key="1">
    <citation type="journal article" date="2019" name="Int. J. Syst. Evol. Microbiol.">
        <title>The Global Catalogue of Microorganisms (GCM) 10K type strain sequencing project: providing services to taxonomists for standard genome sequencing and annotation.</title>
        <authorList>
            <consortium name="The Broad Institute Genomics Platform"/>
            <consortium name="The Broad Institute Genome Sequencing Center for Infectious Disease"/>
            <person name="Wu L."/>
            <person name="Ma J."/>
        </authorList>
    </citation>
    <scope>NUCLEOTIDE SEQUENCE [LARGE SCALE GENOMIC DNA]</scope>
    <source>
        <strain evidence="7">KCTC 32239</strain>
    </source>
</reference>
<comment type="caution">
    <text evidence="6">The sequence shown here is derived from an EMBL/GenBank/DDBJ whole genome shotgun (WGS) entry which is preliminary data.</text>
</comment>
<name>A0ABQ3AV09_9GAMM</name>
<dbReference type="Pfam" id="PF14312">
    <property type="entry name" value="FG-GAP_2"/>
    <property type="match status" value="2"/>
</dbReference>
<dbReference type="PROSITE" id="PS51257">
    <property type="entry name" value="PROKAR_LIPOPROTEIN"/>
    <property type="match status" value="1"/>
</dbReference>
<feature type="compositionally biased region" description="Low complexity" evidence="4">
    <location>
        <begin position="392"/>
        <end position="420"/>
    </location>
</feature>
<evidence type="ECO:0000256" key="2">
    <source>
        <dbReference type="ARBA" id="ARBA00022737"/>
    </source>
</evidence>
<dbReference type="PANTHER" id="PTHR36220:SF1">
    <property type="entry name" value="GAMMA TUBULIN COMPLEX COMPONENT C-TERMINAL DOMAIN-CONTAINING PROTEIN"/>
    <property type="match status" value="1"/>
</dbReference>
<keyword evidence="1 5" id="KW-0732">Signal</keyword>
<keyword evidence="3" id="KW-0325">Glycoprotein</keyword>
<dbReference type="InterPro" id="IPR013517">
    <property type="entry name" value="FG-GAP"/>
</dbReference>